<protein>
    <submittedName>
        <fullName evidence="1">P-II family nitrogen regulator</fullName>
    </submittedName>
</protein>
<name>A0AAE3FH44_9BACT</name>
<dbReference type="InterPro" id="IPR015867">
    <property type="entry name" value="N-reg_PII/ATP_PRibTrfase_C"/>
</dbReference>
<dbReference type="AlphaFoldDB" id="A0AAE3FH44"/>
<dbReference type="Gene3D" id="3.30.70.120">
    <property type="match status" value="1"/>
</dbReference>
<dbReference type="EMBL" id="JALEMU010000016">
    <property type="protein sequence ID" value="MCI5754792.1"/>
    <property type="molecule type" value="Genomic_DNA"/>
</dbReference>
<accession>A0AAE3FH44</accession>
<dbReference type="Pfam" id="PF00543">
    <property type="entry name" value="P-II"/>
    <property type="match status" value="1"/>
</dbReference>
<organism evidence="1 2">
    <name type="scientific">Candidatus Colimorpha enterica</name>
    <dbReference type="NCBI Taxonomy" id="3083063"/>
    <lineage>
        <taxon>Bacteria</taxon>
        <taxon>Pseudomonadati</taxon>
        <taxon>Bacteroidota</taxon>
        <taxon>Bacteroidia</taxon>
        <taxon>Bacteroidales</taxon>
        <taxon>Candidatus Colimorpha</taxon>
    </lineage>
</organism>
<sequence>MNFIISITSPEALPVLTGVCEDMALPLNVTLSGRGTAVKSMLDVLGIESNLKRIMFSVANEEKTREFITRQKRQLHIGVPGHGIVIAVPVKSIGGGKTVAYLRGEDGTAKYTPSLNYAYELIVVIANEGRTDTVMNAARAAGARGGTVLHGKGTGSEAAMKFLNISIADEKEVILIVAPTAEKTAIMSEILKKAGPDTDAKAIAFSLPTSAVAGFGFSGDAE</sequence>
<evidence type="ECO:0000313" key="2">
    <source>
        <dbReference type="Proteomes" id="UP001139365"/>
    </source>
</evidence>
<dbReference type="InterPro" id="IPR002187">
    <property type="entry name" value="N-reg_PII"/>
</dbReference>
<comment type="caution">
    <text evidence="1">The sequence shown here is derived from an EMBL/GenBank/DDBJ whole genome shotgun (WGS) entry which is preliminary data.</text>
</comment>
<dbReference type="SUPFAM" id="SSF54913">
    <property type="entry name" value="GlnB-like"/>
    <property type="match status" value="1"/>
</dbReference>
<dbReference type="InterPro" id="IPR011322">
    <property type="entry name" value="N-reg_PII-like_a/b"/>
</dbReference>
<proteinExistence type="predicted"/>
<dbReference type="GO" id="GO:0030234">
    <property type="term" value="F:enzyme regulator activity"/>
    <property type="evidence" value="ECO:0007669"/>
    <property type="project" value="InterPro"/>
</dbReference>
<gene>
    <name evidence="1" type="ORF">MR241_00675</name>
</gene>
<reference evidence="1 2" key="1">
    <citation type="submission" date="2022-03" db="EMBL/GenBank/DDBJ databases">
        <title>Metagenome-assembled genomes from swine fecal metagenomes.</title>
        <authorList>
            <person name="Holman D.B."/>
            <person name="Kommadath A."/>
        </authorList>
    </citation>
    <scope>NUCLEOTIDE SEQUENCE [LARGE SCALE GENOMIC DNA]</scope>
    <source>
        <strain evidence="1">SUG147</strain>
    </source>
</reference>
<dbReference type="GO" id="GO:0006808">
    <property type="term" value="P:regulation of nitrogen utilization"/>
    <property type="evidence" value="ECO:0007669"/>
    <property type="project" value="InterPro"/>
</dbReference>
<dbReference type="PROSITE" id="PS51343">
    <property type="entry name" value="PII_GLNB_DOM"/>
    <property type="match status" value="1"/>
</dbReference>
<evidence type="ECO:0000313" key="1">
    <source>
        <dbReference type="EMBL" id="MCI5754792.1"/>
    </source>
</evidence>
<dbReference type="Proteomes" id="UP001139365">
    <property type="component" value="Unassembled WGS sequence"/>
</dbReference>